<comment type="caution">
    <text evidence="1">The sequence shown here is derived from an EMBL/GenBank/DDBJ whole genome shotgun (WGS) entry which is preliminary data.</text>
</comment>
<dbReference type="Gene3D" id="3.30.40.10">
    <property type="entry name" value="Zinc/RING finger domain, C3HC4 (zinc finger)"/>
    <property type="match status" value="1"/>
</dbReference>
<sequence length="97" mass="11100">LLMKHNAKIRRCGQVVCNQCSPTRAMMSPEQVVTPSGKSETKESLQRVYSSCAISDKRSHEYYEEAKERIDNDATITVSESPDFHDLFWVEFASELK</sequence>
<dbReference type="InterPro" id="IPR013083">
    <property type="entry name" value="Znf_RING/FYVE/PHD"/>
</dbReference>
<dbReference type="AlphaFoldDB" id="A0A9N9J573"/>
<dbReference type="Proteomes" id="UP000789405">
    <property type="component" value="Unassembled WGS sequence"/>
</dbReference>
<evidence type="ECO:0000313" key="2">
    <source>
        <dbReference type="Proteomes" id="UP000789405"/>
    </source>
</evidence>
<protein>
    <submittedName>
        <fullName evidence="1">25651_t:CDS:1</fullName>
    </submittedName>
</protein>
<proteinExistence type="predicted"/>
<name>A0A9N9J573_9GLOM</name>
<organism evidence="1 2">
    <name type="scientific">Dentiscutata erythropus</name>
    <dbReference type="NCBI Taxonomy" id="1348616"/>
    <lineage>
        <taxon>Eukaryota</taxon>
        <taxon>Fungi</taxon>
        <taxon>Fungi incertae sedis</taxon>
        <taxon>Mucoromycota</taxon>
        <taxon>Glomeromycotina</taxon>
        <taxon>Glomeromycetes</taxon>
        <taxon>Diversisporales</taxon>
        <taxon>Gigasporaceae</taxon>
        <taxon>Dentiscutata</taxon>
    </lineage>
</organism>
<dbReference type="OrthoDB" id="660555at2759"/>
<keyword evidence="2" id="KW-1185">Reference proteome</keyword>
<feature type="non-terminal residue" evidence="1">
    <location>
        <position position="97"/>
    </location>
</feature>
<dbReference type="EMBL" id="CAJVPY010017636">
    <property type="protein sequence ID" value="CAG8762876.1"/>
    <property type="molecule type" value="Genomic_DNA"/>
</dbReference>
<gene>
    <name evidence="1" type="ORF">DERYTH_LOCUS17982</name>
</gene>
<reference evidence="1" key="1">
    <citation type="submission" date="2021-06" db="EMBL/GenBank/DDBJ databases">
        <authorList>
            <person name="Kallberg Y."/>
            <person name="Tangrot J."/>
            <person name="Rosling A."/>
        </authorList>
    </citation>
    <scope>NUCLEOTIDE SEQUENCE</scope>
    <source>
        <strain evidence="1">MA453B</strain>
    </source>
</reference>
<evidence type="ECO:0000313" key="1">
    <source>
        <dbReference type="EMBL" id="CAG8762876.1"/>
    </source>
</evidence>
<accession>A0A9N9J573</accession>